<dbReference type="RefSeq" id="WP_009207373.1">
    <property type="nucleotide sequence ID" value="NC_022357.1"/>
</dbReference>
<evidence type="ECO:0000313" key="2">
    <source>
        <dbReference type="EMBL" id="BAN36666.1"/>
    </source>
</evidence>
<dbReference type="HOGENOM" id="CLU_733471_0_0_4"/>
<protein>
    <recommendedName>
        <fullName evidence="1">Glycosyl transferase family 1 domain-containing protein</fullName>
    </recommendedName>
</protein>
<dbReference type="PANTHER" id="PTHR12526">
    <property type="entry name" value="GLYCOSYLTRANSFERASE"/>
    <property type="match status" value="1"/>
</dbReference>
<organism evidence="2 3">
    <name type="scientific">Sulfuricella denitrificans (strain DSM 22764 / NBRC 105220 / skB26)</name>
    <dbReference type="NCBI Taxonomy" id="1163617"/>
    <lineage>
        <taxon>Bacteria</taxon>
        <taxon>Pseudomonadati</taxon>
        <taxon>Pseudomonadota</taxon>
        <taxon>Betaproteobacteria</taxon>
        <taxon>Nitrosomonadales</taxon>
        <taxon>Sulfuricellaceae</taxon>
        <taxon>Sulfuricella</taxon>
    </lineage>
</organism>
<evidence type="ECO:0000259" key="1">
    <source>
        <dbReference type="Pfam" id="PF00534"/>
    </source>
</evidence>
<dbReference type="AlphaFoldDB" id="S6AJX2"/>
<reference evidence="2 3" key="1">
    <citation type="journal article" date="2012" name="Appl. Environ. Microbiol.">
        <title>Draft genome sequence of a psychrotolerant sulfur-oxidizing bacterium, Sulfuricella denitrificans skB26, and proteomic insights into cold adaptation.</title>
        <authorList>
            <person name="Watanabe T."/>
            <person name="Kojima H."/>
            <person name="Fukui M."/>
        </authorList>
    </citation>
    <scope>NUCLEOTIDE SEQUENCE [LARGE SCALE GENOMIC DNA]</scope>
    <source>
        <strain evidence="3">skB26</strain>
    </source>
</reference>
<dbReference type="Proteomes" id="UP000015559">
    <property type="component" value="Chromosome"/>
</dbReference>
<dbReference type="InterPro" id="IPR001296">
    <property type="entry name" value="Glyco_trans_1"/>
</dbReference>
<evidence type="ECO:0000313" key="3">
    <source>
        <dbReference type="Proteomes" id="UP000015559"/>
    </source>
</evidence>
<proteinExistence type="predicted"/>
<accession>S6AJX2</accession>
<sequence length="385" mass="43395">MNKVCYQINLQQGFGGGEIYTRFFSHALQQLGWQVTLFVHRNAGFWRKLDMPGVSLVPVGSYEEIHGHLPTERSLFITHSPTIGRLARTLASKHVLAGFAHMPLYNRNPEPFRPYHLIFAVSGHVIDSLRAAGIDSYYAEPLYGVADLTRPAMEQATAIRAASVYEWDTRKVRDRLLSHLYPAWFALKPAEYFKKRKGLTLGIVSRLTPIKQFPLMFDILAPVIRQFPDVKLEIFGSGGYASVRDLRNGLKPIANQVRWWGHQNNMNAIYPQLDFLLTGLPEKEALGLNVIEAQACGTPVLAVNAPPFTETVVEGETGYFFTDPRQDDGRDLARLLGKLRSADEIFPDPRRATSHLERFSLAQFSQRVERAMNAASRLLEVTPCS</sequence>
<dbReference type="STRING" id="1163617.SCD_n02867"/>
<dbReference type="SUPFAM" id="SSF53756">
    <property type="entry name" value="UDP-Glycosyltransferase/glycogen phosphorylase"/>
    <property type="match status" value="1"/>
</dbReference>
<name>S6AJX2_SULDS</name>
<dbReference type="CDD" id="cd03801">
    <property type="entry name" value="GT4_PimA-like"/>
    <property type="match status" value="1"/>
</dbReference>
<dbReference type="Gene3D" id="3.40.50.2000">
    <property type="entry name" value="Glycogen Phosphorylase B"/>
    <property type="match status" value="2"/>
</dbReference>
<dbReference type="Pfam" id="PF00534">
    <property type="entry name" value="Glycos_transf_1"/>
    <property type="match status" value="1"/>
</dbReference>
<dbReference type="eggNOG" id="COG0438">
    <property type="taxonomic scope" value="Bacteria"/>
</dbReference>
<feature type="domain" description="Glycosyl transferase family 1" evidence="1">
    <location>
        <begin position="192"/>
        <end position="328"/>
    </location>
</feature>
<gene>
    <name evidence="2" type="ORF">SCD_n02867</name>
</gene>
<dbReference type="EMBL" id="AP013066">
    <property type="protein sequence ID" value="BAN36666.1"/>
    <property type="molecule type" value="Genomic_DNA"/>
</dbReference>
<keyword evidence="3" id="KW-1185">Reference proteome</keyword>
<dbReference type="OrthoDB" id="9801609at2"/>
<dbReference type="GO" id="GO:0016757">
    <property type="term" value="F:glycosyltransferase activity"/>
    <property type="evidence" value="ECO:0007669"/>
    <property type="project" value="InterPro"/>
</dbReference>
<dbReference type="KEGG" id="sdr:SCD_n02867"/>